<feature type="region of interest" description="Disordered" evidence="1">
    <location>
        <begin position="1"/>
        <end position="63"/>
    </location>
</feature>
<dbReference type="KEGG" id="pnd:Pla175_43860"/>
<reference evidence="2 3" key="1">
    <citation type="submission" date="2019-02" db="EMBL/GenBank/DDBJ databases">
        <title>Deep-cultivation of Planctomycetes and their phenomic and genomic characterization uncovers novel biology.</title>
        <authorList>
            <person name="Wiegand S."/>
            <person name="Jogler M."/>
            <person name="Boedeker C."/>
            <person name="Pinto D."/>
            <person name="Vollmers J."/>
            <person name="Rivas-Marin E."/>
            <person name="Kohn T."/>
            <person name="Peeters S.H."/>
            <person name="Heuer A."/>
            <person name="Rast P."/>
            <person name="Oberbeckmann S."/>
            <person name="Bunk B."/>
            <person name="Jeske O."/>
            <person name="Meyerdierks A."/>
            <person name="Storesund J.E."/>
            <person name="Kallscheuer N."/>
            <person name="Luecker S."/>
            <person name="Lage O.M."/>
            <person name="Pohl T."/>
            <person name="Merkel B.J."/>
            <person name="Hornburger P."/>
            <person name="Mueller R.-W."/>
            <person name="Bruemmer F."/>
            <person name="Labrenz M."/>
            <person name="Spormann A.M."/>
            <person name="Op den Camp H."/>
            <person name="Overmann J."/>
            <person name="Amann R."/>
            <person name="Jetten M.S.M."/>
            <person name="Mascher T."/>
            <person name="Medema M.H."/>
            <person name="Devos D.P."/>
            <person name="Kaster A.-K."/>
            <person name="Ovreas L."/>
            <person name="Rohde M."/>
            <person name="Galperin M.Y."/>
            <person name="Jogler C."/>
        </authorList>
    </citation>
    <scope>NUCLEOTIDE SEQUENCE [LARGE SCALE GENOMIC DNA]</scope>
    <source>
        <strain evidence="2 3">Pla175</strain>
    </source>
</reference>
<dbReference type="RefSeq" id="WP_145290516.1">
    <property type="nucleotide sequence ID" value="NZ_CP036291.1"/>
</dbReference>
<keyword evidence="3" id="KW-1185">Reference proteome</keyword>
<proteinExistence type="predicted"/>
<protein>
    <submittedName>
        <fullName evidence="2">Uncharacterized protein</fullName>
    </submittedName>
</protein>
<dbReference type="OrthoDB" id="289377at2"/>
<feature type="compositionally biased region" description="Basic residues" evidence="1">
    <location>
        <begin position="53"/>
        <end position="63"/>
    </location>
</feature>
<evidence type="ECO:0000313" key="3">
    <source>
        <dbReference type="Proteomes" id="UP000317429"/>
    </source>
</evidence>
<accession>A0A518DHM0</accession>
<dbReference type="EMBL" id="CP036291">
    <property type="protein sequence ID" value="QDU90971.1"/>
    <property type="molecule type" value="Genomic_DNA"/>
</dbReference>
<evidence type="ECO:0000313" key="2">
    <source>
        <dbReference type="EMBL" id="QDU90971.1"/>
    </source>
</evidence>
<organism evidence="2 3">
    <name type="scientific">Pirellulimonas nuda</name>
    <dbReference type="NCBI Taxonomy" id="2528009"/>
    <lineage>
        <taxon>Bacteria</taxon>
        <taxon>Pseudomonadati</taxon>
        <taxon>Planctomycetota</taxon>
        <taxon>Planctomycetia</taxon>
        <taxon>Pirellulales</taxon>
        <taxon>Lacipirellulaceae</taxon>
        <taxon>Pirellulimonas</taxon>
    </lineage>
</organism>
<gene>
    <name evidence="2" type="ORF">Pla175_43860</name>
</gene>
<dbReference type="AlphaFoldDB" id="A0A518DHM0"/>
<sequence>MASEQRQGFGNGSADSDDSSSFNYGTRNRANAADNRPVQGRRRGKTPQSINGIHRRRRRKMSW</sequence>
<name>A0A518DHM0_9BACT</name>
<evidence type="ECO:0000256" key="1">
    <source>
        <dbReference type="SAM" id="MobiDB-lite"/>
    </source>
</evidence>
<dbReference type="Proteomes" id="UP000317429">
    <property type="component" value="Chromosome"/>
</dbReference>